<dbReference type="SUPFAM" id="SSF54593">
    <property type="entry name" value="Glyoxalase/Bleomycin resistance protein/Dihydroxybiphenyl dioxygenase"/>
    <property type="match status" value="1"/>
</dbReference>
<dbReference type="Pfam" id="PF00903">
    <property type="entry name" value="Glyoxalase"/>
    <property type="match status" value="1"/>
</dbReference>
<protein>
    <recommendedName>
        <fullName evidence="1">VOC domain-containing protein</fullName>
    </recommendedName>
</protein>
<dbReference type="Gene3D" id="3.10.180.10">
    <property type="entry name" value="2,3-Dihydroxybiphenyl 1,2-Dioxygenase, domain 1"/>
    <property type="match status" value="1"/>
</dbReference>
<organism evidence="2 3">
    <name type="scientific">Dichotomicrobium thermohalophilum</name>
    <dbReference type="NCBI Taxonomy" id="933063"/>
    <lineage>
        <taxon>Bacteria</taxon>
        <taxon>Pseudomonadati</taxon>
        <taxon>Pseudomonadota</taxon>
        <taxon>Alphaproteobacteria</taxon>
        <taxon>Hyphomicrobiales</taxon>
        <taxon>Hyphomicrobiaceae</taxon>
        <taxon>Dichotomicrobium</taxon>
    </lineage>
</organism>
<dbReference type="RefSeq" id="WP_119062490.1">
    <property type="nucleotide sequence ID" value="NZ_QXDF01000004.1"/>
</dbReference>
<proteinExistence type="predicted"/>
<evidence type="ECO:0000313" key="3">
    <source>
        <dbReference type="Proteomes" id="UP000266273"/>
    </source>
</evidence>
<evidence type="ECO:0000313" key="2">
    <source>
        <dbReference type="EMBL" id="RIA47247.1"/>
    </source>
</evidence>
<sequence>MKQRLSVITLGVADPDRAVTFYEALGWQRIEHGGGTQAPKIFRVGAGLLLALYDWTLLAGDATLPNKGDGFRGITLAQCLASPGEVDTAMAAAEAAGASILKPAAPTFWGGYSGYFADPDGHVWEIAHNPFWFDADGNVIADQAQS</sequence>
<dbReference type="InterPro" id="IPR037523">
    <property type="entry name" value="VOC_core"/>
</dbReference>
<dbReference type="PANTHER" id="PTHR36503">
    <property type="entry name" value="BLR2520 PROTEIN"/>
    <property type="match status" value="1"/>
</dbReference>
<name>A0A397PJA2_9HYPH</name>
<dbReference type="PANTHER" id="PTHR36503:SF1">
    <property type="entry name" value="BLR2520 PROTEIN"/>
    <property type="match status" value="1"/>
</dbReference>
<reference evidence="2 3" key="1">
    <citation type="submission" date="2018-08" db="EMBL/GenBank/DDBJ databases">
        <title>Genomic Encyclopedia of Archaeal and Bacterial Type Strains, Phase II (KMG-II): from individual species to whole genera.</title>
        <authorList>
            <person name="Goeker M."/>
        </authorList>
    </citation>
    <scope>NUCLEOTIDE SEQUENCE [LARGE SCALE GENOMIC DNA]</scope>
    <source>
        <strain evidence="2 3">DSM 5002</strain>
    </source>
</reference>
<dbReference type="EMBL" id="QXDF01000004">
    <property type="protein sequence ID" value="RIA47247.1"/>
    <property type="molecule type" value="Genomic_DNA"/>
</dbReference>
<dbReference type="InterPro" id="IPR029068">
    <property type="entry name" value="Glyas_Bleomycin-R_OHBP_Dase"/>
</dbReference>
<feature type="domain" description="VOC" evidence="1">
    <location>
        <begin position="4"/>
        <end position="129"/>
    </location>
</feature>
<dbReference type="AlphaFoldDB" id="A0A397PJA2"/>
<keyword evidence="3" id="KW-1185">Reference proteome</keyword>
<dbReference type="PROSITE" id="PS51819">
    <property type="entry name" value="VOC"/>
    <property type="match status" value="1"/>
</dbReference>
<dbReference type="OrthoDB" id="9798430at2"/>
<evidence type="ECO:0000259" key="1">
    <source>
        <dbReference type="PROSITE" id="PS51819"/>
    </source>
</evidence>
<comment type="caution">
    <text evidence="2">The sequence shown here is derived from an EMBL/GenBank/DDBJ whole genome shotgun (WGS) entry which is preliminary data.</text>
</comment>
<dbReference type="Proteomes" id="UP000266273">
    <property type="component" value="Unassembled WGS sequence"/>
</dbReference>
<dbReference type="InterPro" id="IPR004360">
    <property type="entry name" value="Glyas_Fos-R_dOase_dom"/>
</dbReference>
<accession>A0A397PJA2</accession>
<gene>
    <name evidence="2" type="ORF">BXY53_2629</name>
</gene>